<feature type="compositionally biased region" description="Acidic residues" evidence="1">
    <location>
        <begin position="101"/>
        <end position="111"/>
    </location>
</feature>
<dbReference type="HOGENOM" id="CLU_2032093_0_0_1"/>
<organism evidence="2 3">
    <name type="scientific">Galerina marginata (strain CBS 339.88)</name>
    <dbReference type="NCBI Taxonomy" id="685588"/>
    <lineage>
        <taxon>Eukaryota</taxon>
        <taxon>Fungi</taxon>
        <taxon>Dikarya</taxon>
        <taxon>Basidiomycota</taxon>
        <taxon>Agaricomycotina</taxon>
        <taxon>Agaricomycetes</taxon>
        <taxon>Agaricomycetidae</taxon>
        <taxon>Agaricales</taxon>
        <taxon>Agaricineae</taxon>
        <taxon>Strophariaceae</taxon>
        <taxon>Galerina</taxon>
    </lineage>
</organism>
<evidence type="ECO:0000313" key="2">
    <source>
        <dbReference type="EMBL" id="KDR65365.1"/>
    </source>
</evidence>
<protein>
    <submittedName>
        <fullName evidence="2">Uncharacterized protein</fullName>
    </submittedName>
</protein>
<dbReference type="Proteomes" id="UP000027222">
    <property type="component" value="Unassembled WGS sequence"/>
</dbReference>
<evidence type="ECO:0000313" key="3">
    <source>
        <dbReference type="Proteomes" id="UP000027222"/>
    </source>
</evidence>
<feature type="region of interest" description="Disordered" evidence="1">
    <location>
        <begin position="1"/>
        <end position="122"/>
    </location>
</feature>
<reference evidence="3" key="1">
    <citation type="journal article" date="2014" name="Proc. Natl. Acad. Sci. U.S.A.">
        <title>Extensive sampling of basidiomycete genomes demonstrates inadequacy of the white-rot/brown-rot paradigm for wood decay fungi.</title>
        <authorList>
            <person name="Riley R."/>
            <person name="Salamov A.A."/>
            <person name="Brown D.W."/>
            <person name="Nagy L.G."/>
            <person name="Floudas D."/>
            <person name="Held B.W."/>
            <person name="Levasseur A."/>
            <person name="Lombard V."/>
            <person name="Morin E."/>
            <person name="Otillar R."/>
            <person name="Lindquist E.A."/>
            <person name="Sun H."/>
            <person name="LaButti K.M."/>
            <person name="Schmutz J."/>
            <person name="Jabbour D."/>
            <person name="Luo H."/>
            <person name="Baker S.E."/>
            <person name="Pisabarro A.G."/>
            <person name="Walton J.D."/>
            <person name="Blanchette R.A."/>
            <person name="Henrissat B."/>
            <person name="Martin F."/>
            <person name="Cullen D."/>
            <person name="Hibbett D.S."/>
            <person name="Grigoriev I.V."/>
        </authorList>
    </citation>
    <scope>NUCLEOTIDE SEQUENCE [LARGE SCALE GENOMIC DNA]</scope>
    <source>
        <strain evidence="3">CBS 339.88</strain>
    </source>
</reference>
<dbReference type="EMBL" id="KL142453">
    <property type="protein sequence ID" value="KDR65365.1"/>
    <property type="molecule type" value="Genomic_DNA"/>
</dbReference>
<evidence type="ECO:0000256" key="1">
    <source>
        <dbReference type="SAM" id="MobiDB-lite"/>
    </source>
</evidence>
<sequence length="122" mass="13555">DEYQPIKCSSEDGEQDDENQPIKCSSEDGEQDDENQPIKCSSEDGEPSTGQEDASGLPLERSNSLVDEDPITAFTEDEEDEEEEELAPRPPKRLRVHDGFESSEGEDDGEDGGPIVKRLRRS</sequence>
<name>A0A067S3E9_GALM3</name>
<feature type="compositionally biased region" description="Acidic residues" evidence="1">
    <location>
        <begin position="66"/>
        <end position="85"/>
    </location>
</feature>
<gene>
    <name evidence="2" type="ORF">GALMADRAFT_148756</name>
</gene>
<keyword evidence="3" id="KW-1185">Reference proteome</keyword>
<dbReference type="AlphaFoldDB" id="A0A067S3E9"/>
<proteinExistence type="predicted"/>
<feature type="non-terminal residue" evidence="2">
    <location>
        <position position="1"/>
    </location>
</feature>
<accession>A0A067S3E9</accession>